<comment type="caution">
    <text evidence="10">The sequence shown here is derived from an EMBL/GenBank/DDBJ whole genome shotgun (WGS) entry which is preliminary data.</text>
</comment>
<feature type="chain" id="PRO_5046260030" description="ABC3 transporter permease C-terminal domain-containing protein" evidence="8">
    <location>
        <begin position="26"/>
        <end position="990"/>
    </location>
</feature>
<keyword evidence="11" id="KW-1185">Reference proteome</keyword>
<feature type="transmembrane region" description="Helical" evidence="7">
    <location>
        <begin position="490"/>
        <end position="510"/>
    </location>
</feature>
<evidence type="ECO:0000256" key="3">
    <source>
        <dbReference type="ARBA" id="ARBA00022692"/>
    </source>
</evidence>
<dbReference type="InterPro" id="IPR050250">
    <property type="entry name" value="Macrolide_Exporter_MacB"/>
</dbReference>
<evidence type="ECO:0000313" key="11">
    <source>
        <dbReference type="Proteomes" id="UP001344906"/>
    </source>
</evidence>
<feature type="transmembrane region" description="Helical" evidence="7">
    <location>
        <begin position="387"/>
        <end position="420"/>
    </location>
</feature>
<keyword evidence="3 7" id="KW-0812">Transmembrane</keyword>
<feature type="signal peptide" evidence="8">
    <location>
        <begin position="1"/>
        <end position="25"/>
    </location>
</feature>
<dbReference type="Pfam" id="PF02687">
    <property type="entry name" value="FtsX"/>
    <property type="match status" value="2"/>
</dbReference>
<feature type="transmembrane region" description="Helical" evidence="7">
    <location>
        <begin position="440"/>
        <end position="469"/>
    </location>
</feature>
<evidence type="ECO:0000256" key="2">
    <source>
        <dbReference type="ARBA" id="ARBA00022475"/>
    </source>
</evidence>
<feature type="transmembrane region" description="Helical" evidence="7">
    <location>
        <begin position="585"/>
        <end position="604"/>
    </location>
</feature>
<feature type="domain" description="ABC3 transporter permease C-terminal" evidence="9">
    <location>
        <begin position="849"/>
        <end position="970"/>
    </location>
</feature>
<comment type="subcellular location">
    <subcellularLocation>
        <location evidence="1">Cell membrane</location>
        <topology evidence="1">Multi-pass membrane protein</topology>
    </subcellularLocation>
</comment>
<feature type="transmembrane region" description="Helical" evidence="7">
    <location>
        <begin position="897"/>
        <end position="919"/>
    </location>
</feature>
<evidence type="ECO:0000313" key="10">
    <source>
        <dbReference type="EMBL" id="GLV57905.1"/>
    </source>
</evidence>
<gene>
    <name evidence="10" type="ORF">KDH_47400</name>
</gene>
<keyword evidence="8" id="KW-0732">Signal</keyword>
<proteinExistence type="inferred from homology"/>
<comment type="similarity">
    <text evidence="6">Belongs to the ABC-4 integral membrane protein family.</text>
</comment>
<dbReference type="PANTHER" id="PTHR30572:SF4">
    <property type="entry name" value="ABC TRANSPORTER PERMEASE YTRF"/>
    <property type="match status" value="1"/>
</dbReference>
<protein>
    <recommendedName>
        <fullName evidence="9">ABC3 transporter permease C-terminal domain-containing protein</fullName>
    </recommendedName>
</protein>
<name>A0ABQ6FZG8_9CHLR</name>
<dbReference type="PANTHER" id="PTHR30572">
    <property type="entry name" value="MEMBRANE COMPONENT OF TRANSPORTER-RELATED"/>
    <property type="match status" value="1"/>
</dbReference>
<evidence type="ECO:0000256" key="8">
    <source>
        <dbReference type="SAM" id="SignalP"/>
    </source>
</evidence>
<evidence type="ECO:0000256" key="6">
    <source>
        <dbReference type="ARBA" id="ARBA00038076"/>
    </source>
</evidence>
<feature type="transmembrane region" description="Helical" evidence="7">
    <location>
        <begin position="530"/>
        <end position="552"/>
    </location>
</feature>
<keyword evidence="4 7" id="KW-1133">Transmembrane helix</keyword>
<dbReference type="EMBL" id="BSRI01000002">
    <property type="protein sequence ID" value="GLV57905.1"/>
    <property type="molecule type" value="Genomic_DNA"/>
</dbReference>
<feature type="transmembrane region" description="Helical" evidence="7">
    <location>
        <begin position="948"/>
        <end position="969"/>
    </location>
</feature>
<feature type="transmembrane region" description="Helical" evidence="7">
    <location>
        <begin position="344"/>
        <end position="367"/>
    </location>
</feature>
<feature type="domain" description="ABC3 transporter permease C-terminal" evidence="9">
    <location>
        <begin position="347"/>
        <end position="463"/>
    </location>
</feature>
<keyword evidence="5 7" id="KW-0472">Membrane</keyword>
<keyword evidence="2" id="KW-1003">Cell membrane</keyword>
<sequence length="990" mass="107578">MVGLGVLAAVICVCVAPLYTQVAMTAGLQEALDSTPGNASISIVSQDNIPSWDSLAPVTDSFSMYMPSFVRTHLYEGKQQMVTEATALPVYLKSPLAKESKVLQDQLSLEGTDIEAVKGGKHVTLLQGRLPDTRVKAYSDPDSTIEIAVSADTASSMNLALGSQFYTRLGTAQSANSQQTGWHVVPLKIVGIFRDMDGKDPFWHGDSLGKSNLSANSGPDGPFAYKAVVSNEELISTLARFIPQSDIPSHDPIEFQSNDITPVQQPSHPLLDPLNITWYYSLNVHAISNDQLGELLLQLHEFQYRRYPTDSMLLAYGLTKIHTFAPIDSLTNYQGQMAVSQIPALSLVIMIFSLLLYFVTLITGLLVERQAPALAIVRSRGGTRGQIFGALLVQGIVVSLLALLVGLFLAVPVTALLGYLQLPASDYAAISTVLSDWGHVILSVGGLGLLTVLVVVLALMMAIYQATALDVLALRREVGRSTRKPLWLRFRLDLIVVIVMIVGYGVSYYLTTSGTLDPQLRLVLLSPLVMGRAVCTIIAALLLFLRFFPYLLDWGSRWATRRNRGVSSVLALAQLARAPRQSLRMALLFALATAFALFALVFSASQFQRAGDQASNTVGADFSGTFFYQPDAAAMTDQIHAYSRLQGVQGVTVGYVDKLNLGQQQTYVNFQAVDTDTYKNVAYWPSHNAAQPLPELMELLARGRTSEDHDQFVPALIDQAMASDEHLSVGSNFSLSASADGTNLVPFKVAAIVNYLPAVSTPGSVLVDLRAYQKLYDKLVNPVGSQPLSINQIWLRTTDDPTSLARIRHELLSGDQLQLASFNDRRQLTENLRREPLYIQLIGILALGPLVALLLVLLGSLIASWLQARDRLVNFAIMRALGATPRNIAGILAWEQAIVYAVAIVLGAIFGAVLSWMTVPALVFTSAPNTQSSLDQFYQAQSIPPVQIIVPTLLGVGLAILIVVCVLALSMMLRVISRPSLAGTLRINED</sequence>
<evidence type="ECO:0000259" key="9">
    <source>
        <dbReference type="Pfam" id="PF02687"/>
    </source>
</evidence>
<dbReference type="InterPro" id="IPR003838">
    <property type="entry name" value="ABC3_permease_C"/>
</dbReference>
<evidence type="ECO:0000256" key="7">
    <source>
        <dbReference type="SAM" id="Phobius"/>
    </source>
</evidence>
<organism evidence="10 11">
    <name type="scientific">Dictyobacter halimunensis</name>
    <dbReference type="NCBI Taxonomy" id="3026934"/>
    <lineage>
        <taxon>Bacteria</taxon>
        <taxon>Bacillati</taxon>
        <taxon>Chloroflexota</taxon>
        <taxon>Ktedonobacteria</taxon>
        <taxon>Ktedonobacterales</taxon>
        <taxon>Dictyobacteraceae</taxon>
        <taxon>Dictyobacter</taxon>
    </lineage>
</organism>
<evidence type="ECO:0000256" key="5">
    <source>
        <dbReference type="ARBA" id="ARBA00023136"/>
    </source>
</evidence>
<dbReference type="Proteomes" id="UP001344906">
    <property type="component" value="Unassembled WGS sequence"/>
</dbReference>
<feature type="transmembrane region" description="Helical" evidence="7">
    <location>
        <begin position="837"/>
        <end position="866"/>
    </location>
</feature>
<evidence type="ECO:0000256" key="4">
    <source>
        <dbReference type="ARBA" id="ARBA00022989"/>
    </source>
</evidence>
<reference evidence="10 11" key="1">
    <citation type="submission" date="2023-02" db="EMBL/GenBank/DDBJ databases">
        <title>Dictyobacter halimunensis sp. nov., a new member of the class Ktedonobacteria from forest soil in a geothermal area.</title>
        <authorList>
            <person name="Rachmania M.K."/>
            <person name="Ningsih F."/>
            <person name="Sakai Y."/>
            <person name="Yabe S."/>
            <person name="Yokota A."/>
            <person name="Sjamsuridzal W."/>
        </authorList>
    </citation>
    <scope>NUCLEOTIDE SEQUENCE [LARGE SCALE GENOMIC DNA]</scope>
    <source>
        <strain evidence="10 11">S3.2.2.5</strain>
    </source>
</reference>
<evidence type="ECO:0000256" key="1">
    <source>
        <dbReference type="ARBA" id="ARBA00004651"/>
    </source>
</evidence>
<accession>A0ABQ6FZG8</accession>